<protein>
    <submittedName>
        <fullName evidence="8">Benzoylformate decarboxylase</fullName>
    </submittedName>
</protein>
<evidence type="ECO:0000259" key="6">
    <source>
        <dbReference type="Pfam" id="PF02775"/>
    </source>
</evidence>
<feature type="domain" description="Thiamine pyrophosphate enzyme central" evidence="5">
    <location>
        <begin position="188"/>
        <end position="322"/>
    </location>
</feature>
<dbReference type="Gene3D" id="3.40.50.1220">
    <property type="entry name" value="TPP-binding domain"/>
    <property type="match status" value="1"/>
</dbReference>
<dbReference type="InterPro" id="IPR011766">
    <property type="entry name" value="TPP_enzyme_TPP-bd"/>
</dbReference>
<dbReference type="EMBL" id="BMOE01000004">
    <property type="protein sequence ID" value="GGJ72345.1"/>
    <property type="molecule type" value="Genomic_DNA"/>
</dbReference>
<comment type="caution">
    <text evidence="8">The sequence shown here is derived from an EMBL/GenBank/DDBJ whole genome shotgun (WGS) entry which is preliminary data.</text>
</comment>
<dbReference type="GO" id="GO:0050660">
    <property type="term" value="F:flavin adenine dinucleotide binding"/>
    <property type="evidence" value="ECO:0007669"/>
    <property type="project" value="TreeGrafter"/>
</dbReference>
<dbReference type="SUPFAM" id="SSF52467">
    <property type="entry name" value="DHS-like NAD/FAD-binding domain"/>
    <property type="match status" value="1"/>
</dbReference>
<dbReference type="RefSeq" id="WP_188962039.1">
    <property type="nucleotide sequence ID" value="NZ_BMOE01000004.1"/>
</dbReference>
<dbReference type="SUPFAM" id="SSF52518">
    <property type="entry name" value="Thiamin diphosphate-binding fold (THDP-binding)"/>
    <property type="match status" value="2"/>
</dbReference>
<dbReference type="NCBIfam" id="NF005485">
    <property type="entry name" value="PRK07092.1"/>
    <property type="match status" value="1"/>
</dbReference>
<evidence type="ECO:0000313" key="8">
    <source>
        <dbReference type="EMBL" id="GGJ72345.1"/>
    </source>
</evidence>
<proteinExistence type="inferred from homology"/>
<dbReference type="PANTHER" id="PTHR18968">
    <property type="entry name" value="THIAMINE PYROPHOSPHATE ENZYMES"/>
    <property type="match status" value="1"/>
</dbReference>
<dbReference type="AlphaFoldDB" id="A0A917PEB0"/>
<dbReference type="GO" id="GO:0003984">
    <property type="term" value="F:acetolactate synthase activity"/>
    <property type="evidence" value="ECO:0007669"/>
    <property type="project" value="TreeGrafter"/>
</dbReference>
<dbReference type="Pfam" id="PF02775">
    <property type="entry name" value="TPP_enzyme_C"/>
    <property type="match status" value="1"/>
</dbReference>
<dbReference type="GO" id="GO:0000287">
    <property type="term" value="F:magnesium ion binding"/>
    <property type="evidence" value="ECO:0007669"/>
    <property type="project" value="InterPro"/>
</dbReference>
<feature type="domain" description="Thiamine pyrophosphate enzyme TPP-binding" evidence="6">
    <location>
        <begin position="397"/>
        <end position="539"/>
    </location>
</feature>
<dbReference type="InterPro" id="IPR012000">
    <property type="entry name" value="Thiamin_PyroP_enz_cen_dom"/>
</dbReference>
<dbReference type="Pfam" id="PF02776">
    <property type="entry name" value="TPP_enzyme_N"/>
    <property type="match status" value="1"/>
</dbReference>
<dbReference type="CDD" id="cd07035">
    <property type="entry name" value="TPP_PYR_POX_like"/>
    <property type="match status" value="1"/>
</dbReference>
<keyword evidence="9" id="KW-1185">Reference proteome</keyword>
<dbReference type="PANTHER" id="PTHR18968:SF133">
    <property type="entry name" value="BENZOYLFORMATE DECARBOXYLASE"/>
    <property type="match status" value="1"/>
</dbReference>
<gene>
    <name evidence="8" type="ORF">GCM10008939_15900</name>
</gene>
<evidence type="ECO:0000259" key="7">
    <source>
        <dbReference type="Pfam" id="PF02776"/>
    </source>
</evidence>
<name>A0A917PEB0_9DEIO</name>
<dbReference type="InterPro" id="IPR029061">
    <property type="entry name" value="THDP-binding"/>
</dbReference>
<keyword evidence="2 3" id="KW-0786">Thiamine pyrophosphate</keyword>
<feature type="region of interest" description="Disordered" evidence="4">
    <location>
        <begin position="338"/>
        <end position="363"/>
    </location>
</feature>
<sequence>MPTVREVTFNLLRQLGLTTIFGNPGSTEEPFLKDFPADFRYVLALQEASAVGMADGYAQGSGRPALVNLHTAPGVGNGMGNIITAARNKTPLIITAGQQTRRTLLMEAFLSNVRATELPLPHVKWSYEPVRAQDVPAAFMRAYAEAVQAPAGPVFLSLPLDDWDQEAEGEAVLRSVSGRVAPDPERLELVAAALRGARNPALVMGAGVDRSGGWGAGVALAETLGCAVYGAPIAERLGFPTTHPQYRGPLPFAILPLGRALAPHDVVVVVGAEVFRYYPYVPGEYLAGGTRVWQLTDDPAEAARAPVGDSVIGDARLCLEGLSAHLADFVPGWGRAVSASPPPAATPDGGPATVPPSPAPAPGDARLTARDLFALVAQERPDDSVVVQEVPSSIPALMRHLKFSGPGRYFTMASGGLGFGLPAAVGLALAERDGGRGWPVLAFIGDGSLHYSVQALWSAAQLGVRVVVVVPRNGEYGILKMFARQEGTPGVPGLDLPGLDAVRIAQGYGVTALAARTADEVRSALRDALRRDGPTLIEVPVTPEPGKLLG</sequence>
<dbReference type="Gene3D" id="3.40.50.970">
    <property type="match status" value="2"/>
</dbReference>
<evidence type="ECO:0000256" key="1">
    <source>
        <dbReference type="ARBA" id="ARBA00007812"/>
    </source>
</evidence>
<organism evidence="8 9">
    <name type="scientific">Deinococcus aquiradiocola</name>
    <dbReference type="NCBI Taxonomy" id="393059"/>
    <lineage>
        <taxon>Bacteria</taxon>
        <taxon>Thermotogati</taxon>
        <taxon>Deinococcota</taxon>
        <taxon>Deinococci</taxon>
        <taxon>Deinococcales</taxon>
        <taxon>Deinococcaceae</taxon>
        <taxon>Deinococcus</taxon>
    </lineage>
</organism>
<feature type="domain" description="Thiamine pyrophosphate enzyme N-terminal TPP-binding" evidence="7">
    <location>
        <begin position="3"/>
        <end position="108"/>
    </location>
</feature>
<dbReference type="GO" id="GO:0030976">
    <property type="term" value="F:thiamine pyrophosphate binding"/>
    <property type="evidence" value="ECO:0007669"/>
    <property type="project" value="InterPro"/>
</dbReference>
<evidence type="ECO:0000259" key="5">
    <source>
        <dbReference type="Pfam" id="PF00205"/>
    </source>
</evidence>
<reference evidence="8" key="1">
    <citation type="journal article" date="2014" name="Int. J. Syst. Evol. Microbiol.">
        <title>Complete genome sequence of Corynebacterium casei LMG S-19264T (=DSM 44701T), isolated from a smear-ripened cheese.</title>
        <authorList>
            <consortium name="US DOE Joint Genome Institute (JGI-PGF)"/>
            <person name="Walter F."/>
            <person name="Albersmeier A."/>
            <person name="Kalinowski J."/>
            <person name="Ruckert C."/>
        </authorList>
    </citation>
    <scope>NUCLEOTIDE SEQUENCE</scope>
    <source>
        <strain evidence="8">JCM 14371</strain>
    </source>
</reference>
<reference evidence="8" key="2">
    <citation type="submission" date="2020-09" db="EMBL/GenBank/DDBJ databases">
        <authorList>
            <person name="Sun Q."/>
            <person name="Ohkuma M."/>
        </authorList>
    </citation>
    <scope>NUCLEOTIDE SEQUENCE</scope>
    <source>
        <strain evidence="8">JCM 14371</strain>
    </source>
</reference>
<accession>A0A917PEB0</accession>
<dbReference type="Proteomes" id="UP000635726">
    <property type="component" value="Unassembled WGS sequence"/>
</dbReference>
<evidence type="ECO:0000256" key="3">
    <source>
        <dbReference type="RuleBase" id="RU362132"/>
    </source>
</evidence>
<comment type="similarity">
    <text evidence="1 3">Belongs to the TPP enzyme family.</text>
</comment>
<evidence type="ECO:0000256" key="4">
    <source>
        <dbReference type="SAM" id="MobiDB-lite"/>
    </source>
</evidence>
<dbReference type="InterPro" id="IPR029035">
    <property type="entry name" value="DHS-like_NAD/FAD-binding_dom"/>
</dbReference>
<dbReference type="InterPro" id="IPR045229">
    <property type="entry name" value="TPP_enz"/>
</dbReference>
<evidence type="ECO:0000256" key="2">
    <source>
        <dbReference type="ARBA" id="ARBA00023052"/>
    </source>
</evidence>
<evidence type="ECO:0000313" key="9">
    <source>
        <dbReference type="Proteomes" id="UP000635726"/>
    </source>
</evidence>
<dbReference type="InterPro" id="IPR012001">
    <property type="entry name" value="Thiamin_PyroP_enz_TPP-bd_dom"/>
</dbReference>
<dbReference type="Pfam" id="PF00205">
    <property type="entry name" value="TPP_enzyme_M"/>
    <property type="match status" value="1"/>
</dbReference>
<dbReference type="CDD" id="cd02002">
    <property type="entry name" value="TPP_BFDC"/>
    <property type="match status" value="1"/>
</dbReference>